<sequence length="78" mass="8817">MTTAMPWPELDVINTRRCRREPVVPAHAEVMVPVLSASELYVFTGGTPPTLDQLSALVEDGEQRWESHCADQRPQRRS</sequence>
<gene>
    <name evidence="1" type="ORF">HKD39_14460</name>
</gene>
<evidence type="ECO:0000313" key="1">
    <source>
        <dbReference type="EMBL" id="NNG36891.1"/>
    </source>
</evidence>
<dbReference type="AlphaFoldDB" id="A0A849ACJ1"/>
<accession>A0A849ACJ1</accession>
<organism evidence="1 2">
    <name type="scientific">Nakamurella aerolata</name>
    <dbReference type="NCBI Taxonomy" id="1656892"/>
    <lineage>
        <taxon>Bacteria</taxon>
        <taxon>Bacillati</taxon>
        <taxon>Actinomycetota</taxon>
        <taxon>Actinomycetes</taxon>
        <taxon>Nakamurellales</taxon>
        <taxon>Nakamurellaceae</taxon>
        <taxon>Nakamurella</taxon>
    </lineage>
</organism>
<evidence type="ECO:0000313" key="2">
    <source>
        <dbReference type="Proteomes" id="UP000562984"/>
    </source>
</evidence>
<name>A0A849ACJ1_9ACTN</name>
<proteinExistence type="predicted"/>
<keyword evidence="2" id="KW-1185">Reference proteome</keyword>
<dbReference type="EMBL" id="JABEND010000008">
    <property type="protein sequence ID" value="NNG36891.1"/>
    <property type="molecule type" value="Genomic_DNA"/>
</dbReference>
<comment type="caution">
    <text evidence="1">The sequence shown here is derived from an EMBL/GenBank/DDBJ whole genome shotgun (WGS) entry which is preliminary data.</text>
</comment>
<protein>
    <submittedName>
        <fullName evidence="1">Uncharacterized protein</fullName>
    </submittedName>
</protein>
<dbReference type="RefSeq" id="WP_171200568.1">
    <property type="nucleotide sequence ID" value="NZ_JABEND010000008.1"/>
</dbReference>
<reference evidence="1 2" key="1">
    <citation type="submission" date="2020-05" db="EMBL/GenBank/DDBJ databases">
        <title>Nakamurella sp. DB0629 isolated from air conditioner.</title>
        <authorList>
            <person name="Kim D.H."/>
            <person name="Kim D.-U."/>
        </authorList>
    </citation>
    <scope>NUCLEOTIDE SEQUENCE [LARGE SCALE GENOMIC DNA]</scope>
    <source>
        <strain evidence="1 2">DB0629</strain>
    </source>
</reference>
<dbReference type="Proteomes" id="UP000562984">
    <property type="component" value="Unassembled WGS sequence"/>
</dbReference>